<dbReference type="PANTHER" id="PTHR43162">
    <property type="match status" value="1"/>
</dbReference>
<dbReference type="Gene3D" id="3.90.25.10">
    <property type="entry name" value="UDP-galactose 4-epimerase, domain 1"/>
    <property type="match status" value="1"/>
</dbReference>
<proteinExistence type="predicted"/>
<evidence type="ECO:0000313" key="2">
    <source>
        <dbReference type="EMBL" id="SBS34772.1"/>
    </source>
</evidence>
<reference evidence="2 3" key="1">
    <citation type="submission" date="2016-06" db="EMBL/GenBank/DDBJ databases">
        <authorList>
            <person name="Kjaerup R.B."/>
            <person name="Dalgaard T.S."/>
            <person name="Juul-Madsen H.R."/>
        </authorList>
    </citation>
    <scope>NUCLEOTIDE SEQUENCE [LARGE SCALE GENOMIC DNA]</scope>
    <source>
        <strain evidence="2 3">CECT 5080</strain>
    </source>
</reference>
<keyword evidence="2" id="KW-0560">Oxidoreductase</keyword>
<evidence type="ECO:0000313" key="3">
    <source>
        <dbReference type="Proteomes" id="UP000092627"/>
    </source>
</evidence>
<organism evidence="2 3">
    <name type="scientific">Marinomonas aquimarina</name>
    <dbReference type="NCBI Taxonomy" id="295068"/>
    <lineage>
        <taxon>Bacteria</taxon>
        <taxon>Pseudomonadati</taxon>
        <taxon>Pseudomonadota</taxon>
        <taxon>Gammaproteobacteria</taxon>
        <taxon>Oceanospirillales</taxon>
        <taxon>Oceanospirillaceae</taxon>
        <taxon>Marinomonas</taxon>
    </lineage>
</organism>
<dbReference type="STRING" id="295068.MAQ5080_02970"/>
<evidence type="ECO:0000259" key="1">
    <source>
        <dbReference type="Pfam" id="PF13460"/>
    </source>
</evidence>
<dbReference type="Proteomes" id="UP000092627">
    <property type="component" value="Unassembled WGS sequence"/>
</dbReference>
<dbReference type="EC" id="1.7.-.-" evidence="2"/>
<accession>A0A1A8TPU1</accession>
<feature type="domain" description="NAD(P)-binding" evidence="1">
    <location>
        <begin position="10"/>
        <end position="168"/>
    </location>
</feature>
<dbReference type="SUPFAM" id="SSF51735">
    <property type="entry name" value="NAD(P)-binding Rossmann-fold domains"/>
    <property type="match status" value="1"/>
</dbReference>
<dbReference type="Pfam" id="PF13460">
    <property type="entry name" value="NAD_binding_10"/>
    <property type="match status" value="1"/>
</dbReference>
<protein>
    <submittedName>
        <fullName evidence="2">NAD(P)H azoreductase</fullName>
        <ecNumber evidence="2">1.7.-.-</ecNumber>
    </submittedName>
</protein>
<gene>
    <name evidence="2" type="primary">azoB</name>
    <name evidence="2" type="ORF">MAQ5080_02970</name>
</gene>
<dbReference type="InterPro" id="IPR051604">
    <property type="entry name" value="Ergot_Alk_Oxidoreductase"/>
</dbReference>
<name>A0A1A8TPU1_9GAMM</name>
<dbReference type="EMBL" id="FLOC01000019">
    <property type="protein sequence ID" value="SBS34772.1"/>
    <property type="molecule type" value="Genomic_DNA"/>
</dbReference>
<dbReference type="InterPro" id="IPR036291">
    <property type="entry name" value="NAD(P)-bd_dom_sf"/>
</dbReference>
<dbReference type="GO" id="GO:0016491">
    <property type="term" value="F:oxidoreductase activity"/>
    <property type="evidence" value="ECO:0007669"/>
    <property type="project" value="UniProtKB-KW"/>
</dbReference>
<dbReference type="RefSeq" id="WP_067211586.1">
    <property type="nucleotide sequence ID" value="NZ_FLOC01000019.1"/>
</dbReference>
<dbReference type="PANTHER" id="PTHR43162:SF1">
    <property type="entry name" value="PRESTALK A DIFFERENTIATION PROTEIN A"/>
    <property type="match status" value="1"/>
</dbReference>
<dbReference type="Gene3D" id="3.40.50.720">
    <property type="entry name" value="NAD(P)-binding Rossmann-like Domain"/>
    <property type="match status" value="1"/>
</dbReference>
<dbReference type="AlphaFoldDB" id="A0A1A8TPU1"/>
<keyword evidence="3" id="KW-1185">Reference proteome</keyword>
<sequence>MTFTHYGVIGANGKTGRRVCELLTEQGKSVRALTRASMPNFDWHAPSTWADALSEIDVLYITYYPDLALAKAASDVAQLLKVAKRAGVQHLVLLSGRGEPGAQQAEQLVMNSGLTWNIVRASWFMQNFSESFMVDGIVSRTLLLPQAQALEPFIDADDIAEVVAKVMTTASLNNQLFEVTGPELLSFQQCVEHISDAIDAPVTYAPVSVADYLAAAAQQGVPDDLITLLQHLFTEVLDGRNASTTHTVEQLLGRPALTFNEYVKKTAYTGVWR</sequence>
<dbReference type="InterPro" id="IPR016040">
    <property type="entry name" value="NAD(P)-bd_dom"/>
</dbReference>
<dbReference type="OrthoDB" id="109735at2"/>